<feature type="domain" description="Acid ceramidase N-terminal" evidence="1">
    <location>
        <begin position="18"/>
        <end position="57"/>
    </location>
</feature>
<organism evidence="2 3">
    <name type="scientific">Prorocentrum cordatum</name>
    <dbReference type="NCBI Taxonomy" id="2364126"/>
    <lineage>
        <taxon>Eukaryota</taxon>
        <taxon>Sar</taxon>
        <taxon>Alveolata</taxon>
        <taxon>Dinophyceae</taxon>
        <taxon>Prorocentrales</taxon>
        <taxon>Prorocentraceae</taxon>
        <taxon>Prorocentrum</taxon>
    </lineage>
</organism>
<dbReference type="InterPro" id="IPR029130">
    <property type="entry name" value="Acid_ceramidase_N"/>
</dbReference>
<dbReference type="Proteomes" id="UP001189429">
    <property type="component" value="Unassembled WGS sequence"/>
</dbReference>
<proteinExistence type="predicted"/>
<protein>
    <recommendedName>
        <fullName evidence="1">Acid ceramidase N-terminal domain-containing protein</fullName>
    </recommendedName>
</protein>
<gene>
    <name evidence="2" type="ORF">PCOR1329_LOCUS70646</name>
</gene>
<keyword evidence="3" id="KW-1185">Reference proteome</keyword>
<accession>A0ABN9WU93</accession>
<evidence type="ECO:0000313" key="2">
    <source>
        <dbReference type="EMBL" id="CAK0890387.1"/>
    </source>
</evidence>
<dbReference type="Pfam" id="PF15508">
    <property type="entry name" value="NAAA-beta"/>
    <property type="match status" value="1"/>
</dbReference>
<feature type="non-terminal residue" evidence="2">
    <location>
        <position position="61"/>
    </location>
</feature>
<comment type="caution">
    <text evidence="2">The sequence shown here is derived from an EMBL/GenBank/DDBJ whole genome shotgun (WGS) entry which is preliminary data.</text>
</comment>
<feature type="non-terminal residue" evidence="2">
    <location>
        <position position="1"/>
    </location>
</feature>
<evidence type="ECO:0000259" key="1">
    <source>
        <dbReference type="Pfam" id="PF15508"/>
    </source>
</evidence>
<sequence>GLAPVLACPSPDIAAHNPMPDFHIDLDAAPSSRWDAVAAELKDAYASVKHILDGTLEGMAK</sequence>
<evidence type="ECO:0000313" key="3">
    <source>
        <dbReference type="Proteomes" id="UP001189429"/>
    </source>
</evidence>
<dbReference type="EMBL" id="CAUYUJ010019345">
    <property type="protein sequence ID" value="CAK0890387.1"/>
    <property type="molecule type" value="Genomic_DNA"/>
</dbReference>
<reference evidence="2" key="1">
    <citation type="submission" date="2023-10" db="EMBL/GenBank/DDBJ databases">
        <authorList>
            <person name="Chen Y."/>
            <person name="Shah S."/>
            <person name="Dougan E. K."/>
            <person name="Thang M."/>
            <person name="Chan C."/>
        </authorList>
    </citation>
    <scope>NUCLEOTIDE SEQUENCE [LARGE SCALE GENOMIC DNA]</scope>
</reference>
<name>A0ABN9WU93_9DINO</name>